<dbReference type="InterPro" id="IPR019861">
    <property type="entry name" value="PorP/SprF_Bacteroidetes"/>
</dbReference>
<accession>A0A1G9MNS1</accession>
<gene>
    <name evidence="2" type="ORF">SAMN05421823_10836</name>
</gene>
<sequence>MKKTFTLLLLVLLTGKVLAQQDEHFSHYMFNSFVLNPGYAGLAGAGEFVLVSRAQWLGYGGIGEGAPSTTAASFNMPILSLNSGAGAHFIHDRLGATVINRFYASYAYHFVIGKGKLGFGGRAGVYNMGVDGTLYVPPTPGEDPAIPSGSESQYRPDFDLGAWYATEKYYVGATVAHLMRSQFNLNTELAVNPLEHHAYLTGGYVFKPTYALTVTPSAIFKYEFARGEYQFEVSTLANYNEKFWGGLSYREGDAITALVGISALKENQLRFSYAFDYTITGQDGKKPTSHEVMLSYRLPRPEAGRKPIVRTPRFRH</sequence>
<evidence type="ECO:0000256" key="1">
    <source>
        <dbReference type="SAM" id="SignalP"/>
    </source>
</evidence>
<keyword evidence="3" id="KW-1185">Reference proteome</keyword>
<dbReference type="Proteomes" id="UP000198510">
    <property type="component" value="Unassembled WGS sequence"/>
</dbReference>
<dbReference type="EMBL" id="FNFO01000008">
    <property type="protein sequence ID" value="SDL75681.1"/>
    <property type="molecule type" value="Genomic_DNA"/>
</dbReference>
<dbReference type="NCBIfam" id="TIGR03519">
    <property type="entry name" value="T9SS_PorP_fam"/>
    <property type="match status" value="1"/>
</dbReference>
<feature type="chain" id="PRO_5011672966" evidence="1">
    <location>
        <begin position="20"/>
        <end position="316"/>
    </location>
</feature>
<evidence type="ECO:0000313" key="2">
    <source>
        <dbReference type="EMBL" id="SDL75681.1"/>
    </source>
</evidence>
<reference evidence="2 3" key="1">
    <citation type="submission" date="2016-10" db="EMBL/GenBank/DDBJ databases">
        <authorList>
            <person name="de Groot N.N."/>
        </authorList>
    </citation>
    <scope>NUCLEOTIDE SEQUENCE [LARGE SCALE GENOMIC DNA]</scope>
    <source>
        <strain evidence="2 3">DSM 25186</strain>
    </source>
</reference>
<proteinExistence type="predicted"/>
<dbReference type="RefSeq" id="WP_089684827.1">
    <property type="nucleotide sequence ID" value="NZ_FNFO01000008.1"/>
</dbReference>
<dbReference type="OrthoDB" id="1320396at2"/>
<name>A0A1G9MNS1_9BACT</name>
<feature type="signal peptide" evidence="1">
    <location>
        <begin position="1"/>
        <end position="19"/>
    </location>
</feature>
<dbReference type="Pfam" id="PF11751">
    <property type="entry name" value="PorP_SprF"/>
    <property type="match status" value="1"/>
</dbReference>
<protein>
    <submittedName>
        <fullName evidence="2">Type IX secretion system membrane protein, PorP/SprF family</fullName>
    </submittedName>
</protein>
<dbReference type="AlphaFoldDB" id="A0A1G9MNS1"/>
<keyword evidence="1" id="KW-0732">Signal</keyword>
<evidence type="ECO:0000313" key="3">
    <source>
        <dbReference type="Proteomes" id="UP000198510"/>
    </source>
</evidence>
<dbReference type="STRING" id="1075417.SAMN05421823_10836"/>
<organism evidence="2 3">
    <name type="scientific">Catalinimonas alkaloidigena</name>
    <dbReference type="NCBI Taxonomy" id="1075417"/>
    <lineage>
        <taxon>Bacteria</taxon>
        <taxon>Pseudomonadati</taxon>
        <taxon>Bacteroidota</taxon>
        <taxon>Cytophagia</taxon>
        <taxon>Cytophagales</taxon>
        <taxon>Catalimonadaceae</taxon>
        <taxon>Catalinimonas</taxon>
    </lineage>
</organism>